<sequence>MGKESLSKLLNTWETNASKANDLTETSISLFKSDLIRITALSQIYKLPEHEVIASLLHEALNELEATMPYIEGDKVIRVEDGEEIYEDIGPMPKYLAAQKNILNKAG</sequence>
<accession>A0AAW7XHV1</accession>
<dbReference type="Proteomes" id="UP001169862">
    <property type="component" value="Unassembled WGS sequence"/>
</dbReference>
<evidence type="ECO:0008006" key="3">
    <source>
        <dbReference type="Google" id="ProtNLM"/>
    </source>
</evidence>
<dbReference type="AlphaFoldDB" id="A0AAW7XHV1"/>
<dbReference type="RefSeq" id="WP_303548691.1">
    <property type="nucleotide sequence ID" value="NZ_JAUOPG010000002.1"/>
</dbReference>
<proteinExistence type="predicted"/>
<protein>
    <recommendedName>
        <fullName evidence="3">Type 1 pili tip component</fullName>
    </recommendedName>
</protein>
<dbReference type="EMBL" id="JAUOPG010000002">
    <property type="protein sequence ID" value="MDO6452662.1"/>
    <property type="molecule type" value="Genomic_DNA"/>
</dbReference>
<gene>
    <name evidence="1" type="ORF">Q4490_03705</name>
</gene>
<name>A0AAW7XHV1_9GAMM</name>
<evidence type="ECO:0000313" key="1">
    <source>
        <dbReference type="EMBL" id="MDO6452662.1"/>
    </source>
</evidence>
<reference evidence="1" key="1">
    <citation type="submission" date="2023-07" db="EMBL/GenBank/DDBJ databases">
        <title>Genome content predicts the carbon catabolic preferences of heterotrophic bacteria.</title>
        <authorList>
            <person name="Gralka M."/>
        </authorList>
    </citation>
    <scope>NUCLEOTIDE SEQUENCE</scope>
    <source>
        <strain evidence="1">I2M16</strain>
    </source>
</reference>
<organism evidence="1 2">
    <name type="scientific">Neptunomonas phycophila</name>
    <dbReference type="NCBI Taxonomy" id="1572645"/>
    <lineage>
        <taxon>Bacteria</taxon>
        <taxon>Pseudomonadati</taxon>
        <taxon>Pseudomonadota</taxon>
        <taxon>Gammaproteobacteria</taxon>
        <taxon>Oceanospirillales</taxon>
        <taxon>Oceanospirillaceae</taxon>
        <taxon>Neptunomonas</taxon>
    </lineage>
</organism>
<comment type="caution">
    <text evidence="1">The sequence shown here is derived from an EMBL/GenBank/DDBJ whole genome shotgun (WGS) entry which is preliminary data.</text>
</comment>
<evidence type="ECO:0000313" key="2">
    <source>
        <dbReference type="Proteomes" id="UP001169862"/>
    </source>
</evidence>